<comment type="caution">
    <text evidence="1">The sequence shown here is derived from an EMBL/GenBank/DDBJ whole genome shotgun (WGS) entry which is preliminary data.</text>
</comment>
<dbReference type="EMBL" id="CM039439">
    <property type="protein sequence ID" value="KAI4297588.1"/>
    <property type="molecule type" value="Genomic_DNA"/>
</dbReference>
<evidence type="ECO:0000313" key="1">
    <source>
        <dbReference type="EMBL" id="KAI4297588.1"/>
    </source>
</evidence>
<accession>A0ACB9KK32</accession>
<proteinExistence type="predicted"/>
<gene>
    <name evidence="1" type="ORF">L6164_037473</name>
</gene>
<name>A0ACB9KK32_BAUVA</name>
<evidence type="ECO:0000313" key="2">
    <source>
        <dbReference type="Proteomes" id="UP000828941"/>
    </source>
</evidence>
<sequence>MTRYLSSAIHHIRAQIRSGSVFLLFSSKLQLLLNFISVRFSTRVSDIHRVKILNLLMSTNHVMTVLVPISACFGALLVIALLYALIDRETLREKIRKAKFLQLTGVDGPTMAKFFQEMAKEMPIRFTAQQLMLEGGVDIVAPPKPFQYLFPNDVNASKNLQCTEGSSDSTSEGSNSFWYKETTPTMKKYDIQVASS</sequence>
<protein>
    <submittedName>
        <fullName evidence="1">Uncharacterized protein</fullName>
    </submittedName>
</protein>
<dbReference type="Proteomes" id="UP000828941">
    <property type="component" value="Chromosome 14"/>
</dbReference>
<keyword evidence="2" id="KW-1185">Reference proteome</keyword>
<reference evidence="1 2" key="1">
    <citation type="journal article" date="2022" name="DNA Res.">
        <title>Chromosomal-level genome assembly of the orchid tree Bauhinia variegata (Leguminosae; Cercidoideae) supports the allotetraploid origin hypothesis of Bauhinia.</title>
        <authorList>
            <person name="Zhong Y."/>
            <person name="Chen Y."/>
            <person name="Zheng D."/>
            <person name="Pang J."/>
            <person name="Liu Y."/>
            <person name="Luo S."/>
            <person name="Meng S."/>
            <person name="Qian L."/>
            <person name="Wei D."/>
            <person name="Dai S."/>
            <person name="Zhou R."/>
        </authorList>
    </citation>
    <scope>NUCLEOTIDE SEQUENCE [LARGE SCALE GENOMIC DNA]</scope>
    <source>
        <strain evidence="1">BV-YZ2020</strain>
    </source>
</reference>
<organism evidence="1 2">
    <name type="scientific">Bauhinia variegata</name>
    <name type="common">Purple orchid tree</name>
    <name type="synonym">Phanera variegata</name>
    <dbReference type="NCBI Taxonomy" id="167791"/>
    <lineage>
        <taxon>Eukaryota</taxon>
        <taxon>Viridiplantae</taxon>
        <taxon>Streptophyta</taxon>
        <taxon>Embryophyta</taxon>
        <taxon>Tracheophyta</taxon>
        <taxon>Spermatophyta</taxon>
        <taxon>Magnoliopsida</taxon>
        <taxon>eudicotyledons</taxon>
        <taxon>Gunneridae</taxon>
        <taxon>Pentapetalae</taxon>
        <taxon>rosids</taxon>
        <taxon>fabids</taxon>
        <taxon>Fabales</taxon>
        <taxon>Fabaceae</taxon>
        <taxon>Cercidoideae</taxon>
        <taxon>Cercideae</taxon>
        <taxon>Bauhiniinae</taxon>
        <taxon>Bauhinia</taxon>
    </lineage>
</organism>